<feature type="region of interest" description="Disordered" evidence="1">
    <location>
        <begin position="49"/>
        <end position="90"/>
    </location>
</feature>
<name>A0A837CC01_9BRAD</name>
<gene>
    <name evidence="2" type="ORF">BJA5080_03409</name>
</gene>
<dbReference type="Proteomes" id="UP000024900">
    <property type="component" value="Unassembled WGS sequence"/>
</dbReference>
<sequence>MHSTGKSIGIEMGGTTSSGSTTPPPTPPAAPTGLADAAIINGYVNAAQDTTTQQLTGSAEAGGRSASPSLARRPPQATQLQLCAGPSRRR</sequence>
<dbReference type="AlphaFoldDB" id="A0A837CC01"/>
<protein>
    <submittedName>
        <fullName evidence="2">Uncharacterized protein</fullName>
    </submittedName>
</protein>
<evidence type="ECO:0000313" key="3">
    <source>
        <dbReference type="Proteomes" id="UP000024900"/>
    </source>
</evidence>
<organism evidence="2 3">
    <name type="scientific">Bradyrhizobium diazoefficiens SEMIA 5080</name>
    <dbReference type="NCBI Taxonomy" id="754504"/>
    <lineage>
        <taxon>Bacteria</taxon>
        <taxon>Pseudomonadati</taxon>
        <taxon>Pseudomonadota</taxon>
        <taxon>Alphaproteobacteria</taxon>
        <taxon>Hyphomicrobiales</taxon>
        <taxon>Nitrobacteraceae</taxon>
        <taxon>Bradyrhizobium</taxon>
    </lineage>
</organism>
<accession>A0A837CC01</accession>
<reference evidence="2 3" key="1">
    <citation type="journal article" date="2014" name="BMC Genomics">
        <title>Comparative genomics of Bradyrhizobium japonicum CPAC 15 and Bradyrhizobium diazoefficiens CPAC 7: elite model strains for understanding symbiotic performance with soybean.</title>
        <authorList>
            <person name="Siqueira A.F."/>
            <person name="Ormeno-Orrillo E."/>
            <person name="Souza R.C."/>
            <person name="Rodrigues E.P."/>
            <person name="Almeida L.G."/>
            <person name="Barcellos F.G."/>
            <person name="Batista J.S."/>
            <person name="Nakatami A.S."/>
            <person name="Martinez-Romero E."/>
            <person name="Vasconcelos A.T."/>
            <person name="Hungria M."/>
        </authorList>
    </citation>
    <scope>NUCLEOTIDE SEQUENCE [LARGE SCALE GENOMIC DNA]</scope>
    <source>
        <strain evidence="2 3">SEMIA 5080</strain>
    </source>
</reference>
<comment type="caution">
    <text evidence="2">The sequence shown here is derived from an EMBL/GenBank/DDBJ whole genome shotgun (WGS) entry which is preliminary data.</text>
</comment>
<evidence type="ECO:0000256" key="1">
    <source>
        <dbReference type="SAM" id="MobiDB-lite"/>
    </source>
</evidence>
<proteinExistence type="predicted"/>
<evidence type="ECO:0000313" key="2">
    <source>
        <dbReference type="EMBL" id="KGJ66790.1"/>
    </source>
</evidence>
<dbReference type="EMBL" id="ADOU02000005">
    <property type="protein sequence ID" value="KGJ66790.1"/>
    <property type="molecule type" value="Genomic_DNA"/>
</dbReference>
<feature type="region of interest" description="Disordered" evidence="1">
    <location>
        <begin position="1"/>
        <end position="34"/>
    </location>
</feature>